<accession>A0A9J6ZA20</accession>
<reference evidence="2" key="1">
    <citation type="submission" date="2022-05" db="EMBL/GenBank/DDBJ databases">
        <title>Novel bacterial taxa in a minimal lignocellulolytic consortium and its capacity to transform plastics disclosed by genome-resolved metagenomics.</title>
        <authorList>
            <person name="Rodriguez C.A.D."/>
            <person name="Diaz-Garcia L."/>
            <person name="Herrera K."/>
            <person name="Tarazona N.A."/>
            <person name="Sproer C."/>
            <person name="Overmann J."/>
            <person name="Jimenez D.J."/>
        </authorList>
    </citation>
    <scope>NUCLEOTIDE SEQUENCE</scope>
    <source>
        <strain evidence="2">MAG5</strain>
    </source>
</reference>
<dbReference type="EMBL" id="CP097899">
    <property type="protein sequence ID" value="URN93037.1"/>
    <property type="molecule type" value="Genomic_DNA"/>
</dbReference>
<feature type="transmembrane region" description="Helical" evidence="1">
    <location>
        <begin position="99"/>
        <end position="121"/>
    </location>
</feature>
<evidence type="ECO:0000313" key="3">
    <source>
        <dbReference type="Proteomes" id="UP001056756"/>
    </source>
</evidence>
<organism evidence="2 3">
    <name type="scientific">Candidatus Pristimantibacillus lignocellulolyticus</name>
    <dbReference type="NCBI Taxonomy" id="2994561"/>
    <lineage>
        <taxon>Bacteria</taxon>
        <taxon>Bacillati</taxon>
        <taxon>Bacillota</taxon>
        <taxon>Bacilli</taxon>
        <taxon>Bacillales</taxon>
        <taxon>Paenibacillaceae</taxon>
        <taxon>Candidatus Pristimantibacillus</taxon>
    </lineage>
</organism>
<gene>
    <name evidence="2" type="ORF">NAG76_14440</name>
</gene>
<name>A0A9J6ZA20_9BACL</name>
<dbReference type="Proteomes" id="UP001056756">
    <property type="component" value="Chromosome"/>
</dbReference>
<sequence>MKKRKKNKKYDTWKISDKIFDIQDEVDFLKDFDNDLQNEFSLNYKENMSFSKYLSYLIGKYKSEAENLNSNVIIFSIITIALSIYILGIQSLLKYVSDIYSNFFLELLIVVIFIIAVVLGIKIPFTQHRHQKSINALIVNFLEDKLANLPESKTLENRTIRGEFDRNN</sequence>
<evidence type="ECO:0000313" key="2">
    <source>
        <dbReference type="EMBL" id="URN93037.1"/>
    </source>
</evidence>
<keyword evidence="1" id="KW-1133">Transmembrane helix</keyword>
<dbReference type="AlphaFoldDB" id="A0A9J6ZA20"/>
<dbReference type="KEGG" id="plig:NAG76_14440"/>
<proteinExistence type="predicted"/>
<evidence type="ECO:0000256" key="1">
    <source>
        <dbReference type="SAM" id="Phobius"/>
    </source>
</evidence>
<protein>
    <submittedName>
        <fullName evidence="2">Uncharacterized protein</fullName>
    </submittedName>
</protein>
<keyword evidence="1" id="KW-0812">Transmembrane</keyword>
<keyword evidence="1" id="KW-0472">Membrane</keyword>
<feature type="transmembrane region" description="Helical" evidence="1">
    <location>
        <begin position="72"/>
        <end position="93"/>
    </location>
</feature>